<keyword evidence="5" id="KW-0067">ATP-binding</keyword>
<dbReference type="InterPro" id="IPR037051">
    <property type="entry name" value="4-carb_acid_sugar_kinase_N_sf"/>
</dbReference>
<sequence length="468" mass="47779">MSGGGRAGHGVLVVADDLTGANATAAAFARTGLRAVTLGADQPPDAAAEFASRFDVVVVSTDARHSPPEHAAARMRDLVRAAGPRALVSNRVDSTLRGNLGATTAAALAAVRETTGRRAVALCAPAHPEARRLTVQGCQLLDGVRLEETELARDPRSPLPTSDVAALLRRQAELRTAHLPLAAVTGTDGGGPRAHVARALADGAEVLIADALTTEHLDRAAAAAVREGGDDLVWVGVDPGPGSVALARALGLTRHTAGAPVLAVSGSATRLTRLQLARLRAEFPVTVVRMPAAPSSAPAPGETEAALDAALAAAGPEDVVLLATVLDDADVVERIGPEDAERLPRVLARTVRRALERHTVDGLFATGGDVAAALFAELSARGLDVEEELVPLAVAGTFVGGPWAGLPVVTKGGLVGDAGTTVACVSHLRRAAAVARRHVRAAEAGGAPHTAHTRHAPHIPHIPQEEAS</sequence>
<keyword evidence="11" id="KW-1185">Reference proteome</keyword>
<evidence type="ECO:0000256" key="4">
    <source>
        <dbReference type="ARBA" id="ARBA00022777"/>
    </source>
</evidence>
<evidence type="ECO:0000256" key="5">
    <source>
        <dbReference type="ARBA" id="ARBA00022840"/>
    </source>
</evidence>
<protein>
    <submittedName>
        <fullName evidence="10">Four-carbon acid sugar kinase family protein</fullName>
    </submittedName>
</protein>
<name>A0ABN2VUY6_9ACTN</name>
<dbReference type="Pfam" id="PF17042">
    <property type="entry name" value="NBD_C"/>
    <property type="match status" value="1"/>
</dbReference>
<evidence type="ECO:0000313" key="11">
    <source>
        <dbReference type="Proteomes" id="UP001500016"/>
    </source>
</evidence>
<dbReference type="Proteomes" id="UP001500016">
    <property type="component" value="Unassembled WGS sequence"/>
</dbReference>
<dbReference type="GO" id="GO:0016301">
    <property type="term" value="F:kinase activity"/>
    <property type="evidence" value="ECO:0007669"/>
    <property type="project" value="UniProtKB-KW"/>
</dbReference>
<dbReference type="RefSeq" id="WP_344527476.1">
    <property type="nucleotide sequence ID" value="NZ_BAAAPE010000007.1"/>
</dbReference>
<keyword evidence="2" id="KW-0808">Transferase</keyword>
<dbReference type="Pfam" id="PF07005">
    <property type="entry name" value="SBD_N"/>
    <property type="match status" value="1"/>
</dbReference>
<comment type="similarity">
    <text evidence="1">Belongs to the four-carbon acid sugar kinase family.</text>
</comment>
<dbReference type="Gene3D" id="3.40.980.20">
    <property type="entry name" value="Four-carbon acid sugar kinase, nucleotide binding domain"/>
    <property type="match status" value="1"/>
</dbReference>
<evidence type="ECO:0000256" key="6">
    <source>
        <dbReference type="ARBA" id="ARBA00023277"/>
    </source>
</evidence>
<evidence type="ECO:0000256" key="3">
    <source>
        <dbReference type="ARBA" id="ARBA00022741"/>
    </source>
</evidence>
<dbReference type="SUPFAM" id="SSF142764">
    <property type="entry name" value="YgbK-like"/>
    <property type="match status" value="1"/>
</dbReference>
<evidence type="ECO:0000256" key="1">
    <source>
        <dbReference type="ARBA" id="ARBA00005715"/>
    </source>
</evidence>
<proteinExistence type="inferred from homology"/>
<evidence type="ECO:0000313" key="10">
    <source>
        <dbReference type="EMBL" id="GAA2073355.1"/>
    </source>
</evidence>
<comment type="caution">
    <text evidence="10">The sequence shown here is derived from an EMBL/GenBank/DDBJ whole genome shotgun (WGS) entry which is preliminary data.</text>
</comment>
<evidence type="ECO:0000256" key="2">
    <source>
        <dbReference type="ARBA" id="ARBA00022679"/>
    </source>
</evidence>
<accession>A0ABN2VUY6</accession>
<gene>
    <name evidence="10" type="ORF">GCM10009801_26590</name>
</gene>
<dbReference type="InterPro" id="IPR010737">
    <property type="entry name" value="4-carb_acid_sugar_kinase_N"/>
</dbReference>
<keyword evidence="6" id="KW-0119">Carbohydrate metabolism</keyword>
<dbReference type="EMBL" id="BAAAPE010000007">
    <property type="protein sequence ID" value="GAA2073355.1"/>
    <property type="molecule type" value="Genomic_DNA"/>
</dbReference>
<dbReference type="InterPro" id="IPR031475">
    <property type="entry name" value="NBD_C"/>
</dbReference>
<evidence type="ECO:0000259" key="9">
    <source>
        <dbReference type="Pfam" id="PF17042"/>
    </source>
</evidence>
<feature type="domain" description="Four-carbon acid sugar kinase N-terminal" evidence="8">
    <location>
        <begin position="12"/>
        <end position="236"/>
    </location>
</feature>
<evidence type="ECO:0000256" key="7">
    <source>
        <dbReference type="SAM" id="MobiDB-lite"/>
    </source>
</evidence>
<organism evidence="10 11">
    <name type="scientific">Streptomyces albiaxialis</name>
    <dbReference type="NCBI Taxonomy" id="329523"/>
    <lineage>
        <taxon>Bacteria</taxon>
        <taxon>Bacillati</taxon>
        <taxon>Actinomycetota</taxon>
        <taxon>Actinomycetes</taxon>
        <taxon>Kitasatosporales</taxon>
        <taxon>Streptomycetaceae</taxon>
        <taxon>Streptomyces</taxon>
    </lineage>
</organism>
<dbReference type="InterPro" id="IPR042213">
    <property type="entry name" value="NBD_C_sf"/>
</dbReference>
<feature type="domain" description="Four-carbon acid sugar kinase nucleotide binding" evidence="9">
    <location>
        <begin position="262"/>
        <end position="418"/>
    </location>
</feature>
<dbReference type="Gene3D" id="3.40.50.10840">
    <property type="entry name" value="Putative sugar-binding, N-terminal domain"/>
    <property type="match status" value="1"/>
</dbReference>
<reference evidence="10 11" key="1">
    <citation type="journal article" date="2019" name="Int. J. Syst. Evol. Microbiol.">
        <title>The Global Catalogue of Microorganisms (GCM) 10K type strain sequencing project: providing services to taxonomists for standard genome sequencing and annotation.</title>
        <authorList>
            <consortium name="The Broad Institute Genomics Platform"/>
            <consortium name="The Broad Institute Genome Sequencing Center for Infectious Disease"/>
            <person name="Wu L."/>
            <person name="Ma J."/>
        </authorList>
    </citation>
    <scope>NUCLEOTIDE SEQUENCE [LARGE SCALE GENOMIC DNA]</scope>
    <source>
        <strain evidence="10 11">JCM 15478</strain>
    </source>
</reference>
<keyword evidence="3" id="KW-0547">Nucleotide-binding</keyword>
<evidence type="ECO:0000259" key="8">
    <source>
        <dbReference type="Pfam" id="PF07005"/>
    </source>
</evidence>
<keyword evidence="4 10" id="KW-0418">Kinase</keyword>
<feature type="region of interest" description="Disordered" evidence="7">
    <location>
        <begin position="441"/>
        <end position="468"/>
    </location>
</feature>